<dbReference type="PANTHER" id="PTHR39087">
    <property type="entry name" value="UPF0104 MEMBRANE PROTEIN MJ1595"/>
    <property type="match status" value="1"/>
</dbReference>
<evidence type="ECO:0000256" key="1">
    <source>
        <dbReference type="ARBA" id="ARBA00004651"/>
    </source>
</evidence>
<keyword evidence="4 6" id="KW-1133">Transmembrane helix</keyword>
<feature type="transmembrane region" description="Helical" evidence="6">
    <location>
        <begin position="7"/>
        <end position="25"/>
    </location>
</feature>
<reference evidence="7" key="2">
    <citation type="submission" date="2021-04" db="EMBL/GenBank/DDBJ databases">
        <authorList>
            <person name="Gilroy R."/>
        </authorList>
    </citation>
    <scope>NUCLEOTIDE SEQUENCE</scope>
    <source>
        <strain evidence="7">ChiHjej12B11-16260</strain>
    </source>
</reference>
<feature type="transmembrane region" description="Helical" evidence="6">
    <location>
        <begin position="221"/>
        <end position="243"/>
    </location>
</feature>
<evidence type="ECO:0000313" key="7">
    <source>
        <dbReference type="EMBL" id="HIX45309.1"/>
    </source>
</evidence>
<dbReference type="PANTHER" id="PTHR39087:SF2">
    <property type="entry name" value="UPF0104 MEMBRANE PROTEIN MJ1595"/>
    <property type="match status" value="1"/>
</dbReference>
<keyword evidence="3 6" id="KW-0812">Transmembrane</keyword>
<reference evidence="7" key="1">
    <citation type="journal article" date="2021" name="PeerJ">
        <title>Extensive microbial diversity within the chicken gut microbiome revealed by metagenomics and culture.</title>
        <authorList>
            <person name="Gilroy R."/>
            <person name="Ravi A."/>
            <person name="Getino M."/>
            <person name="Pursley I."/>
            <person name="Horton D.L."/>
            <person name="Alikhan N.F."/>
            <person name="Baker D."/>
            <person name="Gharbi K."/>
            <person name="Hall N."/>
            <person name="Watson M."/>
            <person name="Adriaenssens E.M."/>
            <person name="Foster-Nyarko E."/>
            <person name="Jarju S."/>
            <person name="Secka A."/>
            <person name="Antonio M."/>
            <person name="Oren A."/>
            <person name="Chaudhuri R.R."/>
            <person name="La Ragione R."/>
            <person name="Hildebrand F."/>
            <person name="Pallen M.J."/>
        </authorList>
    </citation>
    <scope>NUCLEOTIDE SEQUENCE</scope>
    <source>
        <strain evidence="7">ChiHjej12B11-16260</strain>
    </source>
</reference>
<evidence type="ECO:0000256" key="4">
    <source>
        <dbReference type="ARBA" id="ARBA00022989"/>
    </source>
</evidence>
<keyword evidence="5 6" id="KW-0472">Membrane</keyword>
<comment type="caution">
    <text evidence="7">The sequence shown here is derived from an EMBL/GenBank/DDBJ whole genome shotgun (WGS) entry which is preliminary data.</text>
</comment>
<name>A0A9D2AQD0_9BACT</name>
<protein>
    <submittedName>
        <fullName evidence="7">Flippase-like domain-containing protein</fullName>
    </submittedName>
</protein>
<evidence type="ECO:0000256" key="6">
    <source>
        <dbReference type="SAM" id="Phobius"/>
    </source>
</evidence>
<feature type="transmembrane region" description="Helical" evidence="6">
    <location>
        <begin position="296"/>
        <end position="322"/>
    </location>
</feature>
<sequence>MKKILSYIIKYVLPLILGVGIFILLYRQFDTDIILSILQTDMNLFWVACSMLIGLCSFIFRALRWQLQLQALEIKPSFGTICNAVFGTYAFNLILPRFGELWRCTYLANHEKASFSRILGSVVSDRFADMLMVALITATVFLSQISVWNSLLHTYPQIQEKMQALIASPWPYLAIAALVIVVIWLATCKSDNKWISKTRGFLGKIWEGIGSIASMQGKVKFLIYTLLIWGCYLLQLYLCFFAFDWMHDLGIMQAFVLFVLGSIGMLIPVQGGIGPWHAAVIFGLSIYGIGQEQAGAFALVAHGSQMIVTILLGIYTTIAIFAERRHGKPIAANDCSTQ</sequence>
<evidence type="ECO:0000313" key="8">
    <source>
        <dbReference type="Proteomes" id="UP000824246"/>
    </source>
</evidence>
<organism evidence="7 8">
    <name type="scientific">Candidatus Barnesiella excrementipullorum</name>
    <dbReference type="NCBI Taxonomy" id="2838479"/>
    <lineage>
        <taxon>Bacteria</taxon>
        <taxon>Pseudomonadati</taxon>
        <taxon>Bacteroidota</taxon>
        <taxon>Bacteroidia</taxon>
        <taxon>Bacteroidales</taxon>
        <taxon>Barnesiellaceae</taxon>
        <taxon>Barnesiella</taxon>
    </lineage>
</organism>
<feature type="transmembrane region" description="Helical" evidence="6">
    <location>
        <begin position="249"/>
        <end position="267"/>
    </location>
</feature>
<proteinExistence type="predicted"/>
<keyword evidence="2" id="KW-1003">Cell membrane</keyword>
<dbReference type="Pfam" id="PF03706">
    <property type="entry name" value="LPG_synthase_TM"/>
    <property type="match status" value="1"/>
</dbReference>
<dbReference type="GO" id="GO:0005886">
    <property type="term" value="C:plasma membrane"/>
    <property type="evidence" value="ECO:0007669"/>
    <property type="project" value="UniProtKB-SubCell"/>
</dbReference>
<accession>A0A9D2AQD0</accession>
<dbReference type="AlphaFoldDB" id="A0A9D2AQD0"/>
<feature type="transmembrane region" description="Helical" evidence="6">
    <location>
        <begin position="169"/>
        <end position="187"/>
    </location>
</feature>
<feature type="transmembrane region" description="Helical" evidence="6">
    <location>
        <begin position="45"/>
        <end position="63"/>
    </location>
</feature>
<dbReference type="InterPro" id="IPR022791">
    <property type="entry name" value="L-PG_synthase/AglD"/>
</dbReference>
<evidence type="ECO:0000256" key="2">
    <source>
        <dbReference type="ARBA" id="ARBA00022475"/>
    </source>
</evidence>
<evidence type="ECO:0000256" key="3">
    <source>
        <dbReference type="ARBA" id="ARBA00022692"/>
    </source>
</evidence>
<gene>
    <name evidence="7" type="ORF">H9982_03720</name>
</gene>
<feature type="transmembrane region" description="Helical" evidence="6">
    <location>
        <begin position="127"/>
        <end position="149"/>
    </location>
</feature>
<evidence type="ECO:0000256" key="5">
    <source>
        <dbReference type="ARBA" id="ARBA00023136"/>
    </source>
</evidence>
<dbReference type="EMBL" id="DXFB01000101">
    <property type="protein sequence ID" value="HIX45309.1"/>
    <property type="molecule type" value="Genomic_DNA"/>
</dbReference>
<comment type="subcellular location">
    <subcellularLocation>
        <location evidence="1">Cell membrane</location>
        <topology evidence="1">Multi-pass membrane protein</topology>
    </subcellularLocation>
</comment>
<dbReference type="Proteomes" id="UP000824246">
    <property type="component" value="Unassembled WGS sequence"/>
</dbReference>